<dbReference type="GO" id="GO:0006635">
    <property type="term" value="P:fatty acid beta-oxidation"/>
    <property type="evidence" value="ECO:0007669"/>
    <property type="project" value="TreeGrafter"/>
</dbReference>
<protein>
    <submittedName>
        <fullName evidence="3">Enoyl-CoA hydratase/carnithine racemase</fullName>
    </submittedName>
</protein>
<evidence type="ECO:0000256" key="1">
    <source>
        <dbReference type="ARBA" id="ARBA00005254"/>
    </source>
</evidence>
<dbReference type="GO" id="GO:0003824">
    <property type="term" value="F:catalytic activity"/>
    <property type="evidence" value="ECO:0007669"/>
    <property type="project" value="InterPro"/>
</dbReference>
<dbReference type="EMBL" id="JACCBE010000001">
    <property type="protein sequence ID" value="NYD59030.1"/>
    <property type="molecule type" value="Genomic_DNA"/>
</dbReference>
<name>A0A7Y9F5J5_9ACTN</name>
<dbReference type="RefSeq" id="WP_218876366.1">
    <property type="nucleotide sequence ID" value="NZ_CP059163.1"/>
</dbReference>
<dbReference type="PROSITE" id="PS00166">
    <property type="entry name" value="ENOYL_COA_HYDRATASE"/>
    <property type="match status" value="1"/>
</dbReference>
<gene>
    <name evidence="3" type="ORF">BKA08_003268</name>
</gene>
<organism evidence="3 4">
    <name type="scientific">Nocardioides marinisabuli</name>
    <dbReference type="NCBI Taxonomy" id="419476"/>
    <lineage>
        <taxon>Bacteria</taxon>
        <taxon>Bacillati</taxon>
        <taxon>Actinomycetota</taxon>
        <taxon>Actinomycetes</taxon>
        <taxon>Propionibacteriales</taxon>
        <taxon>Nocardioidaceae</taxon>
        <taxon>Nocardioides</taxon>
    </lineage>
</organism>
<dbReference type="PANTHER" id="PTHR11941:SF54">
    <property type="entry name" value="ENOYL-COA HYDRATASE, MITOCHONDRIAL"/>
    <property type="match status" value="1"/>
</dbReference>
<accession>A0A7Y9F5J5</accession>
<dbReference type="Gene3D" id="3.90.226.10">
    <property type="entry name" value="2-enoyl-CoA Hydratase, Chain A, domain 1"/>
    <property type="match status" value="1"/>
</dbReference>
<dbReference type="AlphaFoldDB" id="A0A7Y9F5J5"/>
<keyword evidence="4" id="KW-1185">Reference proteome</keyword>
<dbReference type="PANTHER" id="PTHR11941">
    <property type="entry name" value="ENOYL-COA HYDRATASE-RELATED"/>
    <property type="match status" value="1"/>
</dbReference>
<comment type="similarity">
    <text evidence="1 2">Belongs to the enoyl-CoA hydratase/isomerase family.</text>
</comment>
<dbReference type="InterPro" id="IPR001753">
    <property type="entry name" value="Enoyl-CoA_hydra/iso"/>
</dbReference>
<evidence type="ECO:0000313" key="3">
    <source>
        <dbReference type="EMBL" id="NYD59030.1"/>
    </source>
</evidence>
<reference evidence="3 4" key="1">
    <citation type="submission" date="2020-07" db="EMBL/GenBank/DDBJ databases">
        <title>Sequencing the genomes of 1000 actinobacteria strains.</title>
        <authorList>
            <person name="Klenk H.-P."/>
        </authorList>
    </citation>
    <scope>NUCLEOTIDE SEQUENCE [LARGE SCALE GENOMIC DNA]</scope>
    <source>
        <strain evidence="3 4">DSM 18965</strain>
    </source>
</reference>
<dbReference type="SUPFAM" id="SSF52096">
    <property type="entry name" value="ClpP/crotonase"/>
    <property type="match status" value="1"/>
</dbReference>
<dbReference type="CDD" id="cd06558">
    <property type="entry name" value="crotonase-like"/>
    <property type="match status" value="1"/>
</dbReference>
<dbReference type="Pfam" id="PF00378">
    <property type="entry name" value="ECH_1"/>
    <property type="match status" value="1"/>
</dbReference>
<evidence type="ECO:0000256" key="2">
    <source>
        <dbReference type="RuleBase" id="RU003707"/>
    </source>
</evidence>
<dbReference type="InterPro" id="IPR018376">
    <property type="entry name" value="Enoyl-CoA_hyd/isom_CS"/>
</dbReference>
<sequence length="253" mass="26417">MQPVEYHHDSAAGQGVATIHLNRPERLNAVDEALTRGLAAALERALAEGARAVVLAGRGRAFCAGHDLKAEPPTETPLQTRERLEEIQDVTRLVRRFPGPVVAAVHGYALGAGCEFALACDVVVAAEDAAFGFPEVSVGLSVTGGVSRLLPVLVGWARAKELLLLGERVSGAEAAAMGLVARAVPAGTHEEVALDLARRMAQRPALALSLAKKVLDGGLDSTMEEAMGREVEHAVLTSLSGEGEAPREGFGRG</sequence>
<comment type="caution">
    <text evidence="3">The sequence shown here is derived from an EMBL/GenBank/DDBJ whole genome shotgun (WGS) entry which is preliminary data.</text>
</comment>
<proteinExistence type="inferred from homology"/>
<dbReference type="InterPro" id="IPR029045">
    <property type="entry name" value="ClpP/crotonase-like_dom_sf"/>
</dbReference>
<dbReference type="Proteomes" id="UP000516957">
    <property type="component" value="Unassembled WGS sequence"/>
</dbReference>
<evidence type="ECO:0000313" key="4">
    <source>
        <dbReference type="Proteomes" id="UP000516957"/>
    </source>
</evidence>